<protein>
    <submittedName>
        <fullName evidence="2">Uncharacterized protein</fullName>
    </submittedName>
</protein>
<gene>
    <name evidence="2" type="ORF">TNIN_92621</name>
</gene>
<evidence type="ECO:0000313" key="3">
    <source>
        <dbReference type="Proteomes" id="UP000886998"/>
    </source>
</evidence>
<feature type="region of interest" description="Disordered" evidence="1">
    <location>
        <begin position="70"/>
        <end position="126"/>
    </location>
</feature>
<dbReference type="Proteomes" id="UP000886998">
    <property type="component" value="Unassembled WGS sequence"/>
</dbReference>
<keyword evidence="3" id="KW-1185">Reference proteome</keyword>
<feature type="compositionally biased region" description="Pro residues" evidence="1">
    <location>
        <begin position="83"/>
        <end position="93"/>
    </location>
</feature>
<name>A0A8X6XY57_9ARAC</name>
<reference evidence="2" key="1">
    <citation type="submission" date="2020-08" db="EMBL/GenBank/DDBJ databases">
        <title>Multicomponent nature underlies the extraordinary mechanical properties of spider dragline silk.</title>
        <authorList>
            <person name="Kono N."/>
            <person name="Nakamura H."/>
            <person name="Mori M."/>
            <person name="Yoshida Y."/>
            <person name="Ohtoshi R."/>
            <person name="Malay A.D."/>
            <person name="Moran D.A.P."/>
            <person name="Tomita M."/>
            <person name="Numata K."/>
            <person name="Arakawa K."/>
        </authorList>
    </citation>
    <scope>NUCLEOTIDE SEQUENCE</scope>
</reference>
<comment type="caution">
    <text evidence="2">The sequence shown here is derived from an EMBL/GenBank/DDBJ whole genome shotgun (WGS) entry which is preliminary data.</text>
</comment>
<evidence type="ECO:0000256" key="1">
    <source>
        <dbReference type="SAM" id="MobiDB-lite"/>
    </source>
</evidence>
<proteinExistence type="predicted"/>
<dbReference type="AlphaFoldDB" id="A0A8X6XY57"/>
<accession>A0A8X6XY57</accession>
<evidence type="ECO:0000313" key="2">
    <source>
        <dbReference type="EMBL" id="GFY60745.1"/>
    </source>
</evidence>
<dbReference type="EMBL" id="BMAV01013276">
    <property type="protein sequence ID" value="GFY60745.1"/>
    <property type="molecule type" value="Genomic_DNA"/>
</dbReference>
<organism evidence="2 3">
    <name type="scientific">Trichonephila inaurata madagascariensis</name>
    <dbReference type="NCBI Taxonomy" id="2747483"/>
    <lineage>
        <taxon>Eukaryota</taxon>
        <taxon>Metazoa</taxon>
        <taxon>Ecdysozoa</taxon>
        <taxon>Arthropoda</taxon>
        <taxon>Chelicerata</taxon>
        <taxon>Arachnida</taxon>
        <taxon>Araneae</taxon>
        <taxon>Araneomorphae</taxon>
        <taxon>Entelegynae</taxon>
        <taxon>Araneoidea</taxon>
        <taxon>Nephilidae</taxon>
        <taxon>Trichonephila</taxon>
        <taxon>Trichonephila inaurata</taxon>
    </lineage>
</organism>
<sequence length="126" mass="14330">MRAGRKSERSVKNSELVPFPPLFFLPLPLGLETLLCFLHVKYLFSNILLSRYDMLAEVLEGEQIIGKKEANNSISGSPSYRLPRPPLSRPTLPPQSVVHMSTLVARDPGSLQRKGFKRERENSKRR</sequence>